<name>A0A268HBI0_9BACI</name>
<evidence type="ECO:0000313" key="3">
    <source>
        <dbReference type="Proteomes" id="UP000216475"/>
    </source>
</evidence>
<proteinExistence type="predicted"/>
<feature type="transmembrane region" description="Helical" evidence="1">
    <location>
        <begin position="9"/>
        <end position="26"/>
    </location>
</feature>
<dbReference type="AlphaFoldDB" id="A0A268HBI0"/>
<organism evidence="2 3">
    <name type="scientific">Terribacillus saccharophilus</name>
    <dbReference type="NCBI Taxonomy" id="361277"/>
    <lineage>
        <taxon>Bacteria</taxon>
        <taxon>Bacillati</taxon>
        <taxon>Bacillota</taxon>
        <taxon>Bacilli</taxon>
        <taxon>Bacillales</taxon>
        <taxon>Bacillaceae</taxon>
        <taxon>Terribacillus</taxon>
    </lineage>
</organism>
<keyword evidence="1" id="KW-1133">Transmembrane helix</keyword>
<evidence type="ECO:0000313" key="2">
    <source>
        <dbReference type="EMBL" id="PAE07221.1"/>
    </source>
</evidence>
<dbReference type="Proteomes" id="UP000216475">
    <property type="component" value="Unassembled WGS sequence"/>
</dbReference>
<sequence>MKPFDYTDAIILLTFIVFMTSIDLSHMKWLEWGVLIVYSVWAFLMGFKTVAILKQSKSEN</sequence>
<evidence type="ECO:0000256" key="1">
    <source>
        <dbReference type="SAM" id="Phobius"/>
    </source>
</evidence>
<comment type="caution">
    <text evidence="2">The sequence shown here is derived from an EMBL/GenBank/DDBJ whole genome shotgun (WGS) entry which is preliminary data.</text>
</comment>
<dbReference type="RefSeq" id="WP_095271122.1">
    <property type="nucleotide sequence ID" value="NZ_JBIVTN010000005.1"/>
</dbReference>
<dbReference type="EMBL" id="NPBH01000055">
    <property type="protein sequence ID" value="PAE07221.1"/>
    <property type="molecule type" value="Genomic_DNA"/>
</dbReference>
<gene>
    <name evidence="2" type="ORF">CHI12_12135</name>
</gene>
<keyword evidence="1" id="KW-0812">Transmembrane</keyword>
<protein>
    <submittedName>
        <fullName evidence="2">Uncharacterized protein</fullName>
    </submittedName>
</protein>
<accession>A0A268HBI0</accession>
<keyword evidence="1" id="KW-0472">Membrane</keyword>
<feature type="transmembrane region" description="Helical" evidence="1">
    <location>
        <begin position="32"/>
        <end position="53"/>
    </location>
</feature>
<reference evidence="2 3" key="1">
    <citation type="submission" date="2017-07" db="EMBL/GenBank/DDBJ databases">
        <title>Isolation and whole genome analysis of endospore-forming bacteria from heroin.</title>
        <authorList>
            <person name="Kalinowski J."/>
            <person name="Ahrens B."/>
            <person name="Al-Dilaimi A."/>
            <person name="Winkler A."/>
            <person name="Wibberg D."/>
            <person name="Schleenbecker U."/>
            <person name="Ruckert C."/>
            <person name="Wolfel R."/>
            <person name="Grass G."/>
        </authorList>
    </citation>
    <scope>NUCLEOTIDE SEQUENCE [LARGE SCALE GENOMIC DNA]</scope>
    <source>
        <strain evidence="2 3">7509</strain>
    </source>
</reference>